<sequence>MQRRTLLKLGLGATAVLAVAGGGLALLRPGLEGGRMTASAKVVFKAVARGVLDGTLPKDEVAREAALEAHLKRLDDTLAAFPRATQSELSQLLALISAAPGRSTLVGLHTDWEAATAPEIQQALQGMRTSSLAMRQQAYHALRDLTNAAYFADPQGWSALGYPGPLII</sequence>
<dbReference type="Proteomes" id="UP000267464">
    <property type="component" value="Unassembled WGS sequence"/>
</dbReference>
<dbReference type="OrthoDB" id="329761at2"/>
<keyword evidence="2" id="KW-1185">Reference proteome</keyword>
<dbReference type="AlphaFoldDB" id="A0A3N7IVY4"/>
<evidence type="ECO:0000313" key="2">
    <source>
        <dbReference type="Proteomes" id="UP000267464"/>
    </source>
</evidence>
<organism evidence="1 2">
    <name type="scientific">Piscinibacter terrae</name>
    <dbReference type="NCBI Taxonomy" id="2496871"/>
    <lineage>
        <taxon>Bacteria</taxon>
        <taxon>Pseudomonadati</taxon>
        <taxon>Pseudomonadota</taxon>
        <taxon>Betaproteobacteria</taxon>
        <taxon>Burkholderiales</taxon>
        <taxon>Sphaerotilaceae</taxon>
        <taxon>Piscinibacter</taxon>
    </lineage>
</organism>
<reference evidence="1 2" key="1">
    <citation type="submission" date="2018-08" db="EMBL/GenBank/DDBJ databases">
        <authorList>
            <person name="Khan S.A."/>
            <person name="Jeon C.O."/>
            <person name="Chun B.H."/>
            <person name="Jeong S.E."/>
        </authorList>
    </citation>
    <scope>NUCLEOTIDE SEQUENCE [LARGE SCALE GENOMIC DNA]</scope>
    <source>
        <strain evidence="1 2">S-16</strain>
    </source>
</reference>
<protein>
    <submittedName>
        <fullName evidence="1">Uncharacterized protein</fullName>
    </submittedName>
</protein>
<proteinExistence type="predicted"/>
<accession>A0A3N7IVY4</accession>
<dbReference type="RefSeq" id="WP_124541685.1">
    <property type="nucleotide sequence ID" value="NZ_QUSW01000005.1"/>
</dbReference>
<dbReference type="EMBL" id="QUSW01000005">
    <property type="protein sequence ID" value="RQP22942.1"/>
    <property type="molecule type" value="Genomic_DNA"/>
</dbReference>
<comment type="caution">
    <text evidence="1">The sequence shown here is derived from an EMBL/GenBank/DDBJ whole genome shotgun (WGS) entry which is preliminary data.</text>
</comment>
<gene>
    <name evidence="1" type="ORF">DZC73_17575</name>
</gene>
<reference evidence="1 2" key="2">
    <citation type="submission" date="2018-12" db="EMBL/GenBank/DDBJ databases">
        <title>Rhizobacter gummiphilus sp. nov., a rubber-degrading bacterium isolated from the soil of a botanical garden in Japan.</title>
        <authorList>
            <person name="Shunsuke S.S."/>
        </authorList>
    </citation>
    <scope>NUCLEOTIDE SEQUENCE [LARGE SCALE GENOMIC DNA]</scope>
    <source>
        <strain evidence="1 2">S-16</strain>
    </source>
</reference>
<evidence type="ECO:0000313" key="1">
    <source>
        <dbReference type="EMBL" id="RQP22942.1"/>
    </source>
</evidence>
<name>A0A3N7IVY4_9BURK</name>